<dbReference type="PROSITE" id="PS50885">
    <property type="entry name" value="HAMP"/>
    <property type="match status" value="1"/>
</dbReference>
<keyword evidence="9 15" id="KW-0067">ATP-binding</keyword>
<keyword evidence="16" id="KW-1185">Reference proteome</keyword>
<dbReference type="InterPro" id="IPR003660">
    <property type="entry name" value="HAMP_dom"/>
</dbReference>
<dbReference type="InterPro" id="IPR013727">
    <property type="entry name" value="2CSK_N"/>
</dbReference>
<dbReference type="EMBL" id="JAKNQU010000003">
    <property type="protein sequence ID" value="MCZ0927602.1"/>
    <property type="molecule type" value="Genomic_DNA"/>
</dbReference>
<dbReference type="GO" id="GO:0005524">
    <property type="term" value="F:ATP binding"/>
    <property type="evidence" value="ECO:0007669"/>
    <property type="project" value="UniProtKB-KW"/>
</dbReference>
<dbReference type="InterPro" id="IPR004358">
    <property type="entry name" value="Sig_transdc_His_kin-like_C"/>
</dbReference>
<dbReference type="SUPFAM" id="SSF55874">
    <property type="entry name" value="ATPase domain of HSP90 chaperone/DNA topoisomerase II/histidine kinase"/>
    <property type="match status" value="1"/>
</dbReference>
<evidence type="ECO:0000259" key="13">
    <source>
        <dbReference type="PROSITE" id="PS50109"/>
    </source>
</evidence>
<evidence type="ECO:0000256" key="4">
    <source>
        <dbReference type="ARBA" id="ARBA00022553"/>
    </source>
</evidence>
<keyword evidence="12" id="KW-0472">Membrane</keyword>
<dbReference type="SUPFAM" id="SSF47384">
    <property type="entry name" value="Homodimeric domain of signal transducing histidine kinase"/>
    <property type="match status" value="1"/>
</dbReference>
<dbReference type="PROSITE" id="PS50109">
    <property type="entry name" value="HIS_KIN"/>
    <property type="match status" value="1"/>
</dbReference>
<evidence type="ECO:0000313" key="16">
    <source>
        <dbReference type="Proteomes" id="UP001321125"/>
    </source>
</evidence>
<evidence type="ECO:0000256" key="9">
    <source>
        <dbReference type="ARBA" id="ARBA00022840"/>
    </source>
</evidence>
<proteinExistence type="predicted"/>
<dbReference type="RefSeq" id="WP_268901857.1">
    <property type="nucleotide sequence ID" value="NZ_JAKNQT010000002.1"/>
</dbReference>
<keyword evidence="5" id="KW-0808">Transferase</keyword>
<dbReference type="InterPro" id="IPR003661">
    <property type="entry name" value="HisK_dim/P_dom"/>
</dbReference>
<name>A0ABT4IV99_9GAMM</name>
<dbReference type="Gene3D" id="1.10.287.130">
    <property type="match status" value="1"/>
</dbReference>
<evidence type="ECO:0000313" key="15">
    <source>
        <dbReference type="EMBL" id="MCZ0927602.1"/>
    </source>
</evidence>
<evidence type="ECO:0000256" key="1">
    <source>
        <dbReference type="ARBA" id="ARBA00000085"/>
    </source>
</evidence>
<evidence type="ECO:0000256" key="7">
    <source>
        <dbReference type="ARBA" id="ARBA00022741"/>
    </source>
</evidence>
<dbReference type="Proteomes" id="UP001321125">
    <property type="component" value="Unassembled WGS sequence"/>
</dbReference>
<comment type="caution">
    <text evidence="15">The sequence shown here is derived from an EMBL/GenBank/DDBJ whole genome shotgun (WGS) entry which is preliminary data.</text>
</comment>
<keyword evidence="6" id="KW-0812">Transmembrane</keyword>
<keyword evidence="4" id="KW-0597">Phosphoprotein</keyword>
<comment type="catalytic activity">
    <reaction evidence="1">
        <text>ATP + protein L-histidine = ADP + protein N-phospho-L-histidine.</text>
        <dbReference type="EC" id="2.7.13.3"/>
    </reaction>
</comment>
<feature type="domain" description="HAMP" evidence="14">
    <location>
        <begin position="185"/>
        <end position="237"/>
    </location>
</feature>
<dbReference type="Pfam" id="PF00512">
    <property type="entry name" value="HisKA"/>
    <property type="match status" value="1"/>
</dbReference>
<dbReference type="InterPro" id="IPR050428">
    <property type="entry name" value="TCS_sensor_his_kinase"/>
</dbReference>
<evidence type="ECO:0000256" key="11">
    <source>
        <dbReference type="ARBA" id="ARBA00023012"/>
    </source>
</evidence>
<dbReference type="PANTHER" id="PTHR45436">
    <property type="entry name" value="SENSOR HISTIDINE KINASE YKOH"/>
    <property type="match status" value="1"/>
</dbReference>
<dbReference type="PRINTS" id="PR00344">
    <property type="entry name" value="BCTRLSENSOR"/>
</dbReference>
<evidence type="ECO:0000256" key="12">
    <source>
        <dbReference type="ARBA" id="ARBA00023136"/>
    </source>
</evidence>
<evidence type="ECO:0000256" key="2">
    <source>
        <dbReference type="ARBA" id="ARBA00004141"/>
    </source>
</evidence>
<dbReference type="SMART" id="SM00388">
    <property type="entry name" value="HisKA"/>
    <property type="match status" value="1"/>
</dbReference>
<keyword evidence="11" id="KW-0902">Two-component regulatory system</keyword>
<dbReference type="InterPro" id="IPR005467">
    <property type="entry name" value="His_kinase_dom"/>
</dbReference>
<accession>A0ABT4IV99</accession>
<comment type="subcellular location">
    <subcellularLocation>
        <location evidence="2">Membrane</location>
        <topology evidence="2">Multi-pass membrane protein</topology>
    </subcellularLocation>
</comment>
<dbReference type="Pfam" id="PF02518">
    <property type="entry name" value="HATPase_c"/>
    <property type="match status" value="1"/>
</dbReference>
<protein>
    <recommendedName>
        <fullName evidence="3">histidine kinase</fullName>
        <ecNumber evidence="3">2.7.13.3</ecNumber>
    </recommendedName>
</protein>
<evidence type="ECO:0000256" key="6">
    <source>
        <dbReference type="ARBA" id="ARBA00022692"/>
    </source>
</evidence>
<dbReference type="CDD" id="cd00075">
    <property type="entry name" value="HATPase"/>
    <property type="match status" value="1"/>
</dbReference>
<dbReference type="Gene3D" id="3.30.565.10">
    <property type="entry name" value="Histidine kinase-like ATPase, C-terminal domain"/>
    <property type="match status" value="1"/>
</dbReference>
<dbReference type="InterPro" id="IPR036890">
    <property type="entry name" value="HATPase_C_sf"/>
</dbReference>
<gene>
    <name evidence="15" type="ORF">L0635_10945</name>
</gene>
<dbReference type="SMART" id="SM00387">
    <property type="entry name" value="HATPase_c"/>
    <property type="match status" value="1"/>
</dbReference>
<evidence type="ECO:0000259" key="14">
    <source>
        <dbReference type="PROSITE" id="PS50885"/>
    </source>
</evidence>
<sequence length="471" mass="52314">MRSIQYRTLTLVLLVFGVSTLVIGVISYRYAAHQISELSDARLAQHARLLEGMAQASGLSEDRKAMLSNIENALQRAESADSPYGHRYSSQLTFQLWENDQLLLRSSTAPAIPPHRQDTGYYDLTIDQQAWRIYALNQSDTNQRIVVAERENSRGELSRSVALRTLLPELIGLPLVALLLWWCIGWGLAPLSRMAEQTRTRGPHNLQPLSLTSLPQELAPIASALNQLLARIRQIRTREERFIADAAHELRTPLAVLDLHAQNALSAHSHEDREEALDHLRDGVTRATRVVSQLLALARLAPETEIQRHYRPANLLIEARETLAELSPLAAERQQQVTLHADETLDWQMEAEPGAVETVLQNIVGNAFQHTPTKGVIDIALTATAHHVSLCVDDQGPGIPDQAYSKVIERFQRAGPGAGAGLGLSIVDRVVKRHNGDFTMTQAPQGGLRVCITLQRYPSRHRMTSIDPSVS</sequence>
<reference evidence="15 16" key="1">
    <citation type="submission" date="2022-02" db="EMBL/GenBank/DDBJ databases">
        <title>Study of halophilic communities from a Mexican lake.</title>
        <authorList>
            <person name="Hernandez-Soto L.M."/>
            <person name="Martinez-Abarca F."/>
            <person name="Ramirez-Saad H.C."/>
            <person name="Aguirre-Garrido J.F."/>
        </authorList>
    </citation>
    <scope>NUCLEOTIDE SEQUENCE [LARGE SCALE GENOMIC DNA]</scope>
    <source>
        <strain evidence="15 16">Hjan13</strain>
    </source>
</reference>
<dbReference type="PANTHER" id="PTHR45436:SF14">
    <property type="entry name" value="SENSOR PROTEIN QSEC"/>
    <property type="match status" value="1"/>
</dbReference>
<evidence type="ECO:0000256" key="5">
    <source>
        <dbReference type="ARBA" id="ARBA00022679"/>
    </source>
</evidence>
<feature type="domain" description="Histidine kinase" evidence="13">
    <location>
        <begin position="245"/>
        <end position="458"/>
    </location>
</feature>
<evidence type="ECO:0000256" key="10">
    <source>
        <dbReference type="ARBA" id="ARBA00022989"/>
    </source>
</evidence>
<dbReference type="InterPro" id="IPR003594">
    <property type="entry name" value="HATPase_dom"/>
</dbReference>
<evidence type="ECO:0000256" key="8">
    <source>
        <dbReference type="ARBA" id="ARBA00022777"/>
    </source>
</evidence>
<dbReference type="EC" id="2.7.13.3" evidence="3"/>
<dbReference type="Pfam" id="PF08521">
    <property type="entry name" value="2CSK_N"/>
    <property type="match status" value="1"/>
</dbReference>
<evidence type="ECO:0000256" key="3">
    <source>
        <dbReference type="ARBA" id="ARBA00012438"/>
    </source>
</evidence>
<dbReference type="InterPro" id="IPR036097">
    <property type="entry name" value="HisK_dim/P_sf"/>
</dbReference>
<organism evidence="15 16">
    <name type="scientific">Vreelandella janggokensis</name>
    <dbReference type="NCBI Taxonomy" id="370767"/>
    <lineage>
        <taxon>Bacteria</taxon>
        <taxon>Pseudomonadati</taxon>
        <taxon>Pseudomonadota</taxon>
        <taxon>Gammaproteobacteria</taxon>
        <taxon>Oceanospirillales</taxon>
        <taxon>Halomonadaceae</taxon>
        <taxon>Vreelandella</taxon>
    </lineage>
</organism>
<keyword evidence="8" id="KW-0418">Kinase</keyword>
<keyword evidence="10" id="KW-1133">Transmembrane helix</keyword>
<keyword evidence="7" id="KW-0547">Nucleotide-binding</keyword>
<dbReference type="CDD" id="cd00082">
    <property type="entry name" value="HisKA"/>
    <property type="match status" value="1"/>
</dbReference>